<dbReference type="RefSeq" id="WP_242378595.1">
    <property type="nucleotide sequence ID" value="NZ_JAKRKC020000002.1"/>
</dbReference>
<dbReference type="Pfam" id="PF04909">
    <property type="entry name" value="Amidohydro_2"/>
    <property type="match status" value="1"/>
</dbReference>
<proteinExistence type="predicted"/>
<organism evidence="2 3">
    <name type="scientific">Actinomadura luzonensis</name>
    <dbReference type="NCBI Taxonomy" id="2805427"/>
    <lineage>
        <taxon>Bacteria</taxon>
        <taxon>Bacillati</taxon>
        <taxon>Actinomycetota</taxon>
        <taxon>Actinomycetes</taxon>
        <taxon>Streptosporangiales</taxon>
        <taxon>Thermomonosporaceae</taxon>
        <taxon>Actinomadura</taxon>
    </lineage>
</organism>
<feature type="domain" description="Amidohydrolase-related" evidence="1">
    <location>
        <begin position="15"/>
        <end position="238"/>
    </location>
</feature>
<dbReference type="InterPro" id="IPR032466">
    <property type="entry name" value="Metal_Hydrolase"/>
</dbReference>
<dbReference type="SUPFAM" id="SSF51556">
    <property type="entry name" value="Metallo-dependent hydrolases"/>
    <property type="match status" value="1"/>
</dbReference>
<accession>A0ABT0G209</accession>
<dbReference type="Proteomes" id="UP001317259">
    <property type="component" value="Unassembled WGS sequence"/>
</dbReference>
<evidence type="ECO:0000259" key="1">
    <source>
        <dbReference type="Pfam" id="PF04909"/>
    </source>
</evidence>
<keyword evidence="3" id="KW-1185">Reference proteome</keyword>
<dbReference type="EMBL" id="JAKRKC020000002">
    <property type="protein sequence ID" value="MCK2218549.1"/>
    <property type="molecule type" value="Genomic_DNA"/>
</dbReference>
<protein>
    <submittedName>
        <fullName evidence="2">Amidohydrolase</fullName>
    </submittedName>
</protein>
<dbReference type="Gene3D" id="3.20.20.140">
    <property type="entry name" value="Metal-dependent hydrolases"/>
    <property type="match status" value="1"/>
</dbReference>
<name>A0ABT0G209_9ACTN</name>
<gene>
    <name evidence="2" type="ORF">MF672_032850</name>
</gene>
<reference evidence="2 3" key="1">
    <citation type="submission" date="2022-04" db="EMBL/GenBank/DDBJ databases">
        <title>Genome draft of Actinomadura sp. ATCC 31491.</title>
        <authorList>
            <person name="Shi X."/>
            <person name="Du Y."/>
        </authorList>
    </citation>
    <scope>NUCLEOTIDE SEQUENCE [LARGE SCALE GENOMIC DNA]</scope>
    <source>
        <strain evidence="2 3">ATCC 31491</strain>
    </source>
</reference>
<comment type="caution">
    <text evidence="2">The sequence shown here is derived from an EMBL/GenBank/DDBJ whole genome shotgun (WGS) entry which is preliminary data.</text>
</comment>
<evidence type="ECO:0000313" key="2">
    <source>
        <dbReference type="EMBL" id="MCK2218549.1"/>
    </source>
</evidence>
<sequence length="247" mass="26130">MPYPVVDAHRLIGPIPFDDLPEDPRPDMARLGIGRAYVTHSLSLHSDARAGNEALLALDDPRLVPVPVLLPDPPGPRWSGAGPTGAGWSGAGPTGAGPFGCEAGRDVPMVRLCPARHRFDLTGPSALRALAALGVPAALDLDETTPAQLLALARELPGQRVLLLNPGYRRLRAIAELMAALPNLWLEIGTVNTQRGVEWLARRFGAERLVFGTGAPVMDDCGPRFLLDHLDLPEADIALIASGGGLL</sequence>
<evidence type="ECO:0000313" key="3">
    <source>
        <dbReference type="Proteomes" id="UP001317259"/>
    </source>
</evidence>
<dbReference type="InterPro" id="IPR006680">
    <property type="entry name" value="Amidohydro-rel"/>
</dbReference>